<dbReference type="GO" id="GO:0005524">
    <property type="term" value="F:ATP binding"/>
    <property type="evidence" value="ECO:0007669"/>
    <property type="project" value="InterPro"/>
</dbReference>
<dbReference type="PROSITE" id="PS51199">
    <property type="entry name" value="SF4_HELICASE"/>
    <property type="match status" value="1"/>
</dbReference>
<dbReference type="Pfam" id="PF03796">
    <property type="entry name" value="DnaB_C"/>
    <property type="match status" value="1"/>
</dbReference>
<dbReference type="EMBL" id="LAZR01055653">
    <property type="protein sequence ID" value="KKK75889.1"/>
    <property type="molecule type" value="Genomic_DNA"/>
</dbReference>
<reference evidence="2" key="1">
    <citation type="journal article" date="2015" name="Nature">
        <title>Complex archaea that bridge the gap between prokaryotes and eukaryotes.</title>
        <authorList>
            <person name="Spang A."/>
            <person name="Saw J.H."/>
            <person name="Jorgensen S.L."/>
            <person name="Zaremba-Niedzwiedzka K."/>
            <person name="Martijn J."/>
            <person name="Lind A.E."/>
            <person name="van Eijk R."/>
            <person name="Schleper C."/>
            <person name="Guy L."/>
            <person name="Ettema T.J."/>
        </authorList>
    </citation>
    <scope>NUCLEOTIDE SEQUENCE</scope>
</reference>
<dbReference type="AlphaFoldDB" id="A0A0F9ABQ7"/>
<evidence type="ECO:0000259" key="1">
    <source>
        <dbReference type="PROSITE" id="PS51199"/>
    </source>
</evidence>
<comment type="caution">
    <text evidence="2">The sequence shown here is derived from an EMBL/GenBank/DDBJ whole genome shotgun (WGS) entry which is preliminary data.</text>
</comment>
<feature type="domain" description="SF4 helicase" evidence="1">
    <location>
        <begin position="46"/>
        <end position="279"/>
    </location>
</feature>
<dbReference type="GO" id="GO:0006260">
    <property type="term" value="P:DNA replication"/>
    <property type="evidence" value="ECO:0007669"/>
    <property type="project" value="InterPro"/>
</dbReference>
<gene>
    <name evidence="2" type="ORF">LCGC14_2869200</name>
</gene>
<organism evidence="2">
    <name type="scientific">marine sediment metagenome</name>
    <dbReference type="NCBI Taxonomy" id="412755"/>
    <lineage>
        <taxon>unclassified sequences</taxon>
        <taxon>metagenomes</taxon>
        <taxon>ecological metagenomes</taxon>
    </lineage>
</organism>
<dbReference type="InterPro" id="IPR027417">
    <property type="entry name" value="P-loop_NTPase"/>
</dbReference>
<accession>A0A0F9ABQ7</accession>
<name>A0A0F9ABQ7_9ZZZZ</name>
<protein>
    <recommendedName>
        <fullName evidence="1">SF4 helicase domain-containing protein</fullName>
    </recommendedName>
</protein>
<proteinExistence type="predicted"/>
<dbReference type="SUPFAM" id="SSF52540">
    <property type="entry name" value="P-loop containing nucleoside triphosphate hydrolases"/>
    <property type="match status" value="1"/>
</dbReference>
<dbReference type="InterPro" id="IPR007694">
    <property type="entry name" value="DNA_helicase_DnaB-like_C"/>
</dbReference>
<dbReference type="InterPro" id="IPR027032">
    <property type="entry name" value="Twinkle-like"/>
</dbReference>
<dbReference type="PANTHER" id="PTHR12873:SF0">
    <property type="entry name" value="TWINKLE MTDNA HELICASE"/>
    <property type="match status" value="1"/>
</dbReference>
<sequence length="286" mass="33336">MNTKRKSDMTKNDQESFKLKLVKFRNYQGEDQILTYAEIEDEISQHKDRYKILLTYFPGLDHVDSMSGVEPGELIVISGPRKSGKTLLAQTLTQNFWRQGIHSLWFSYELTYRQFGYSFKKVETPVMLMPKKLKAYALEWVEDRIAEAVAKHGIQIVFIDHLHFLFDIAQARKPDIQIGQIMRYLKRIAIDGNVVIFLMCHFKKSGFDKEPDDSSFRDSSFIAQESDVGLILWRVRKKTTPNDAVLKVCYSRRTGAFERKISLCKDFLTGMLVEKPKEEDEKEQSQ</sequence>
<dbReference type="GO" id="GO:0003697">
    <property type="term" value="F:single-stranded DNA binding"/>
    <property type="evidence" value="ECO:0007669"/>
    <property type="project" value="InterPro"/>
</dbReference>
<evidence type="ECO:0000313" key="2">
    <source>
        <dbReference type="EMBL" id="KKK75889.1"/>
    </source>
</evidence>
<dbReference type="GO" id="GO:0043139">
    <property type="term" value="F:5'-3' DNA helicase activity"/>
    <property type="evidence" value="ECO:0007669"/>
    <property type="project" value="InterPro"/>
</dbReference>
<dbReference type="Gene3D" id="3.40.50.300">
    <property type="entry name" value="P-loop containing nucleotide triphosphate hydrolases"/>
    <property type="match status" value="2"/>
</dbReference>
<dbReference type="PANTHER" id="PTHR12873">
    <property type="entry name" value="T7-LIKE MITOCHONDRIAL DNA HELICASE"/>
    <property type="match status" value="1"/>
</dbReference>